<dbReference type="AlphaFoldDB" id="A0A1G8TR70"/>
<proteinExistence type="predicted"/>
<evidence type="ECO:0008006" key="3">
    <source>
        <dbReference type="Google" id="ProtNLM"/>
    </source>
</evidence>
<sequence>MDWLEELDVFLSSDESPDGCMKLSDLDGFMHGVVCSPQKIHPQEWISVACGTNALDVPDWVIEEMLAHHGEIYLKLLRHKPLVEPIFWQDPEGHVIAMDWCEGFMKAVSLRANLWLRLVESGSHGHLVTPIIVHLMDGNDIAPVGLPRKMLHKTLDKAAEQIPEAVEGIFQFWIDHS</sequence>
<reference evidence="1 2" key="1">
    <citation type="submission" date="2016-10" db="EMBL/GenBank/DDBJ databases">
        <authorList>
            <person name="de Groot N.N."/>
        </authorList>
    </citation>
    <scope>NUCLEOTIDE SEQUENCE [LARGE SCALE GENOMIC DNA]</scope>
    <source>
        <strain evidence="1 2">DSM 28010</strain>
    </source>
</reference>
<evidence type="ECO:0000313" key="2">
    <source>
        <dbReference type="Proteomes" id="UP000199340"/>
    </source>
</evidence>
<dbReference type="Gene3D" id="1.20.120.740">
    <property type="entry name" value="YgfB uncharacterised protein family UPF0149, PF03695"/>
    <property type="match status" value="1"/>
</dbReference>
<keyword evidence="2" id="KW-1185">Reference proteome</keyword>
<accession>A0A1G8TR70</accession>
<protein>
    <recommendedName>
        <fullName evidence="3">YecA family protein</fullName>
    </recommendedName>
</protein>
<dbReference type="Proteomes" id="UP000199340">
    <property type="component" value="Unassembled WGS sequence"/>
</dbReference>
<evidence type="ECO:0000313" key="1">
    <source>
        <dbReference type="EMBL" id="SDJ43200.1"/>
    </source>
</evidence>
<dbReference type="InterPro" id="IPR011978">
    <property type="entry name" value="YgfB-like"/>
</dbReference>
<dbReference type="STRING" id="490829.SAMN05421850_1281"/>
<gene>
    <name evidence="1" type="ORF">SAMN05421850_1281</name>
</gene>
<dbReference type="InterPro" id="IPR036255">
    <property type="entry name" value="YgfB-like_sf"/>
</dbReference>
<dbReference type="Pfam" id="PF03695">
    <property type="entry name" value="UPF0149"/>
    <property type="match status" value="1"/>
</dbReference>
<name>A0A1G8TR70_9RHOB</name>
<organism evidence="1 2">
    <name type="scientific">Lutimaribacter saemankumensis</name>
    <dbReference type="NCBI Taxonomy" id="490829"/>
    <lineage>
        <taxon>Bacteria</taxon>
        <taxon>Pseudomonadati</taxon>
        <taxon>Pseudomonadota</taxon>
        <taxon>Alphaproteobacteria</taxon>
        <taxon>Rhodobacterales</taxon>
        <taxon>Roseobacteraceae</taxon>
        <taxon>Lutimaribacter</taxon>
    </lineage>
</organism>
<dbReference type="RefSeq" id="WP_090030791.1">
    <property type="nucleotide sequence ID" value="NZ_FNEB01000028.1"/>
</dbReference>
<dbReference type="OrthoDB" id="1551443at2"/>
<dbReference type="SUPFAM" id="SSF101327">
    <property type="entry name" value="YgfB-like"/>
    <property type="match status" value="1"/>
</dbReference>
<dbReference type="NCBIfam" id="TIGR02292">
    <property type="entry name" value="ygfB_yecA"/>
    <property type="match status" value="1"/>
</dbReference>
<dbReference type="EMBL" id="FNEB01000028">
    <property type="protein sequence ID" value="SDJ43200.1"/>
    <property type="molecule type" value="Genomic_DNA"/>
</dbReference>